<dbReference type="PANTHER" id="PTHR42743:SF11">
    <property type="entry name" value="AMINODEOXYCHORISMATE LYASE"/>
    <property type="match status" value="1"/>
</dbReference>
<dbReference type="EMBL" id="CP036290">
    <property type="protein sequence ID" value="QDU85818.1"/>
    <property type="molecule type" value="Genomic_DNA"/>
</dbReference>
<dbReference type="InterPro" id="IPR027417">
    <property type="entry name" value="P-loop_NTPase"/>
</dbReference>
<dbReference type="Gene3D" id="3.40.50.300">
    <property type="entry name" value="P-loop containing nucleotide triphosphate hydrolases"/>
    <property type="match status" value="1"/>
</dbReference>
<dbReference type="Pfam" id="PF19798">
    <property type="entry name" value="Sulfotransfer_5"/>
    <property type="match status" value="1"/>
</dbReference>
<gene>
    <name evidence="2" type="ORF">Pla163_29590</name>
</gene>
<comment type="similarity">
    <text evidence="1">Belongs to the class-IV pyridoxal-phosphate-dependent aminotransferase family.</text>
</comment>
<dbReference type="SUPFAM" id="SSF52540">
    <property type="entry name" value="P-loop containing nucleoside triphosphate hydrolases"/>
    <property type="match status" value="1"/>
</dbReference>
<evidence type="ECO:0000256" key="1">
    <source>
        <dbReference type="ARBA" id="ARBA00009320"/>
    </source>
</evidence>
<evidence type="ECO:0008006" key="4">
    <source>
        <dbReference type="Google" id="ProtNLM"/>
    </source>
</evidence>
<sequence length="256" mass="29144">MSAPNESTPTAAAPLRIAMWSGPRTLSTALLRSFANRPDTIGVDEPFYAHYLHATGVQHPGRDEVMGSQPIEPDEVVAQLLAPLPGGRTVHYQKHMAHHLLPGMPRDWLDQVRCVFLLRDPARVITSYTRVVPDARPEDLGAPQMVELFERERARLGTTPPVIDSSDVLVDPRGILSRLCEQLGIEFSERQLSWAPGPRPFDGVWARYWYAGVEKSTGFGQPREDPVQLPERFRDLHDECERHYRHLWEHRIRLEP</sequence>
<evidence type="ECO:0000313" key="2">
    <source>
        <dbReference type="EMBL" id="QDU85818.1"/>
    </source>
</evidence>
<dbReference type="Proteomes" id="UP000319342">
    <property type="component" value="Chromosome"/>
</dbReference>
<dbReference type="RefSeq" id="WP_419185956.1">
    <property type="nucleotide sequence ID" value="NZ_CP036290.1"/>
</dbReference>
<evidence type="ECO:0000313" key="3">
    <source>
        <dbReference type="Proteomes" id="UP000319342"/>
    </source>
</evidence>
<dbReference type="PANTHER" id="PTHR42743">
    <property type="entry name" value="AMINO-ACID AMINOTRANSFERASE"/>
    <property type="match status" value="1"/>
</dbReference>
<protein>
    <recommendedName>
        <fullName evidence="4">Sulfotransferase family protein</fullName>
    </recommendedName>
</protein>
<dbReference type="InterPro" id="IPR050571">
    <property type="entry name" value="Class-IV_PLP-Dep_Aminotrnsfr"/>
</dbReference>
<accession>A0A518D2W9</accession>
<reference evidence="2 3" key="1">
    <citation type="submission" date="2019-02" db="EMBL/GenBank/DDBJ databases">
        <title>Deep-cultivation of Planctomycetes and their phenomic and genomic characterization uncovers novel biology.</title>
        <authorList>
            <person name="Wiegand S."/>
            <person name="Jogler M."/>
            <person name="Boedeker C."/>
            <person name="Pinto D."/>
            <person name="Vollmers J."/>
            <person name="Rivas-Marin E."/>
            <person name="Kohn T."/>
            <person name="Peeters S.H."/>
            <person name="Heuer A."/>
            <person name="Rast P."/>
            <person name="Oberbeckmann S."/>
            <person name="Bunk B."/>
            <person name="Jeske O."/>
            <person name="Meyerdierks A."/>
            <person name="Storesund J.E."/>
            <person name="Kallscheuer N."/>
            <person name="Luecker S."/>
            <person name="Lage O.M."/>
            <person name="Pohl T."/>
            <person name="Merkel B.J."/>
            <person name="Hornburger P."/>
            <person name="Mueller R.-W."/>
            <person name="Bruemmer F."/>
            <person name="Labrenz M."/>
            <person name="Spormann A.M."/>
            <person name="Op den Camp H."/>
            <person name="Overmann J."/>
            <person name="Amann R."/>
            <person name="Jetten M.S.M."/>
            <person name="Mascher T."/>
            <person name="Medema M.H."/>
            <person name="Devos D.P."/>
            <person name="Kaster A.-K."/>
            <person name="Ovreas L."/>
            <person name="Rohde M."/>
            <person name="Galperin M.Y."/>
            <person name="Jogler C."/>
        </authorList>
    </citation>
    <scope>NUCLEOTIDE SEQUENCE [LARGE SCALE GENOMIC DNA]</scope>
    <source>
        <strain evidence="2 3">Pla163</strain>
    </source>
</reference>
<organism evidence="2 3">
    <name type="scientific">Rohdeia mirabilis</name>
    <dbReference type="NCBI Taxonomy" id="2528008"/>
    <lineage>
        <taxon>Bacteria</taxon>
        <taxon>Pseudomonadati</taxon>
        <taxon>Planctomycetota</taxon>
        <taxon>Planctomycetia</taxon>
        <taxon>Planctomycetia incertae sedis</taxon>
        <taxon>Rohdeia</taxon>
    </lineage>
</organism>
<dbReference type="GO" id="GO:0019752">
    <property type="term" value="P:carboxylic acid metabolic process"/>
    <property type="evidence" value="ECO:0007669"/>
    <property type="project" value="TreeGrafter"/>
</dbReference>
<proteinExistence type="inferred from homology"/>
<dbReference type="AlphaFoldDB" id="A0A518D2W9"/>
<keyword evidence="3" id="KW-1185">Reference proteome</keyword>
<name>A0A518D2W9_9BACT</name>